<feature type="compositionally biased region" description="Polar residues" evidence="1">
    <location>
        <begin position="172"/>
        <end position="181"/>
    </location>
</feature>
<evidence type="ECO:0000259" key="2">
    <source>
        <dbReference type="Pfam" id="PF19556"/>
    </source>
</evidence>
<name>A0A8X8IE22_9BACT</name>
<evidence type="ECO:0000256" key="1">
    <source>
        <dbReference type="SAM" id="MobiDB-lite"/>
    </source>
</evidence>
<feature type="domain" description="ParB-related ThiF-related cassette protein E" evidence="2">
    <location>
        <begin position="1"/>
        <end position="173"/>
    </location>
</feature>
<dbReference type="NCBIfam" id="TIGR03741">
    <property type="entry name" value="PRTRC_E"/>
    <property type="match status" value="1"/>
</dbReference>
<evidence type="ECO:0000313" key="3">
    <source>
        <dbReference type="EMBL" id="SDW52805.1"/>
    </source>
</evidence>
<evidence type="ECO:0000313" key="4">
    <source>
        <dbReference type="Proteomes" id="UP000198711"/>
    </source>
</evidence>
<accession>A0A8X8IE22</accession>
<dbReference type="Proteomes" id="UP000198711">
    <property type="component" value="Unassembled WGS sequence"/>
</dbReference>
<dbReference type="EMBL" id="FNNO01000003">
    <property type="protein sequence ID" value="SDW52805.1"/>
    <property type="molecule type" value="Genomic_DNA"/>
</dbReference>
<feature type="compositionally biased region" description="Basic and acidic residues" evidence="1">
    <location>
        <begin position="94"/>
        <end position="138"/>
    </location>
</feature>
<organism evidence="3 4">
    <name type="scientific">Hydrobacter penzbergensis</name>
    <dbReference type="NCBI Taxonomy" id="1235997"/>
    <lineage>
        <taxon>Bacteria</taxon>
        <taxon>Pseudomonadati</taxon>
        <taxon>Bacteroidota</taxon>
        <taxon>Chitinophagia</taxon>
        <taxon>Chitinophagales</taxon>
        <taxon>Chitinophagaceae</taxon>
        <taxon>Hydrobacter</taxon>
    </lineage>
</organism>
<gene>
    <name evidence="3" type="ORF">SAMN05444410_103200</name>
</gene>
<dbReference type="RefSeq" id="WP_092722818.1">
    <property type="nucleotide sequence ID" value="NZ_FNNO01000003.1"/>
</dbReference>
<dbReference type="AlphaFoldDB" id="A0A8X8IE22"/>
<dbReference type="Pfam" id="PF19556">
    <property type="entry name" value="PRTRC_E"/>
    <property type="match status" value="1"/>
</dbReference>
<keyword evidence="4" id="KW-1185">Reference proteome</keyword>
<sequence>METNFFSSVAALNITGDLQLTIRRGAEKNWIVSVMLNNEQCRDDARKLIPPLNLRGSAEELDSGFFEQITAPIQTASGLMVDMEGFMKQLEEAKKQSAMEKEKADKERKEKEAREKKYKEAMQKVDELEKEGKHRDAWMKVPDPSEYPEQAEAIRKRKSSLSAKFAPDLFGNTATPVASEQPQKESAFKEKATDEDEIPETIEDGIEEES</sequence>
<feature type="compositionally biased region" description="Basic and acidic residues" evidence="1">
    <location>
        <begin position="182"/>
        <end position="192"/>
    </location>
</feature>
<comment type="caution">
    <text evidence="3">The sequence shown here is derived from an EMBL/GenBank/DDBJ whole genome shotgun (WGS) entry which is preliminary data.</text>
</comment>
<feature type="region of interest" description="Disordered" evidence="1">
    <location>
        <begin position="94"/>
        <end position="210"/>
    </location>
</feature>
<protein>
    <submittedName>
        <fullName evidence="3">PRTRC system protein E</fullName>
    </submittedName>
</protein>
<feature type="compositionally biased region" description="Acidic residues" evidence="1">
    <location>
        <begin position="193"/>
        <end position="210"/>
    </location>
</feature>
<reference evidence="3 4" key="1">
    <citation type="submission" date="2016-10" db="EMBL/GenBank/DDBJ databases">
        <authorList>
            <person name="Varghese N."/>
            <person name="Submissions S."/>
        </authorList>
    </citation>
    <scope>NUCLEOTIDE SEQUENCE [LARGE SCALE GENOMIC DNA]</scope>
    <source>
        <strain evidence="3 4">DSM 25353</strain>
    </source>
</reference>
<dbReference type="InterPro" id="IPR022273">
    <property type="entry name" value="PRTRC_protein-E"/>
</dbReference>
<proteinExistence type="predicted"/>